<evidence type="ECO:0000256" key="1">
    <source>
        <dbReference type="SAM" id="MobiDB-lite"/>
    </source>
</evidence>
<accession>M2Y391</accession>
<feature type="region of interest" description="Disordered" evidence="1">
    <location>
        <begin position="172"/>
        <end position="199"/>
    </location>
</feature>
<dbReference type="Proteomes" id="UP000016933">
    <property type="component" value="Unassembled WGS sequence"/>
</dbReference>
<keyword evidence="2" id="KW-0732">Signal</keyword>
<reference evidence="3 4" key="2">
    <citation type="journal article" date="2012" name="PLoS Pathog.">
        <title>Diverse lifestyles and strategies of plant pathogenesis encoded in the genomes of eighteen Dothideomycetes fungi.</title>
        <authorList>
            <person name="Ohm R.A."/>
            <person name="Feau N."/>
            <person name="Henrissat B."/>
            <person name="Schoch C.L."/>
            <person name="Horwitz B.A."/>
            <person name="Barry K.W."/>
            <person name="Condon B.J."/>
            <person name="Copeland A.C."/>
            <person name="Dhillon B."/>
            <person name="Glaser F."/>
            <person name="Hesse C.N."/>
            <person name="Kosti I."/>
            <person name="LaButti K."/>
            <person name="Lindquist E.A."/>
            <person name="Lucas S."/>
            <person name="Salamov A.A."/>
            <person name="Bradshaw R.E."/>
            <person name="Ciuffetti L."/>
            <person name="Hamelin R.C."/>
            <person name="Kema G.H.J."/>
            <person name="Lawrence C."/>
            <person name="Scott J.A."/>
            <person name="Spatafora J.W."/>
            <person name="Turgeon B.G."/>
            <person name="de Wit P.J.G.M."/>
            <person name="Zhong S."/>
            <person name="Goodwin S.B."/>
            <person name="Grigoriev I.V."/>
        </authorList>
    </citation>
    <scope>NUCLEOTIDE SEQUENCE [LARGE SCALE GENOMIC DNA]</scope>
    <source>
        <strain evidence="4">NZE10 / CBS 128990</strain>
    </source>
</reference>
<sequence length="199" mass="21925">MPSTMRMRWMGCCISCIEAIIPSSPQPPEVAIATSDNHVSTEHRPTVINHTLEDALMAHVSVYALADYYGVPQLKHPALVKSGEECNALKAVSSEELLRVAVAVYESTSPESADLRARFLNSCFDHPQSSIDNEVFMIALQQRLELQEFSANLLTAVMTSLRNQLATLTEDVDGETKRHEANMAASTAAHAQEKKMPEK</sequence>
<dbReference type="OrthoDB" id="3648668at2759"/>
<evidence type="ECO:0000313" key="3">
    <source>
        <dbReference type="EMBL" id="EME42804.1"/>
    </source>
</evidence>
<proteinExistence type="predicted"/>
<reference evidence="4" key="1">
    <citation type="journal article" date="2012" name="PLoS Genet.">
        <title>The genomes of the fungal plant pathogens Cladosporium fulvum and Dothistroma septosporum reveal adaptation to different hosts and lifestyles but also signatures of common ancestry.</title>
        <authorList>
            <person name="de Wit P.J.G.M."/>
            <person name="van der Burgt A."/>
            <person name="Oekmen B."/>
            <person name="Stergiopoulos I."/>
            <person name="Abd-Elsalam K.A."/>
            <person name="Aerts A.L."/>
            <person name="Bahkali A.H."/>
            <person name="Beenen H.G."/>
            <person name="Chettri P."/>
            <person name="Cox M.P."/>
            <person name="Datema E."/>
            <person name="de Vries R.P."/>
            <person name="Dhillon B."/>
            <person name="Ganley A.R."/>
            <person name="Griffiths S.A."/>
            <person name="Guo Y."/>
            <person name="Hamelin R.C."/>
            <person name="Henrissat B."/>
            <person name="Kabir M.S."/>
            <person name="Jashni M.K."/>
            <person name="Kema G."/>
            <person name="Klaubauf S."/>
            <person name="Lapidus A."/>
            <person name="Levasseur A."/>
            <person name="Lindquist E."/>
            <person name="Mehrabi R."/>
            <person name="Ohm R.A."/>
            <person name="Owen T.J."/>
            <person name="Salamov A."/>
            <person name="Schwelm A."/>
            <person name="Schijlen E."/>
            <person name="Sun H."/>
            <person name="van den Burg H.A."/>
            <person name="van Ham R.C.H.J."/>
            <person name="Zhang S."/>
            <person name="Goodwin S.B."/>
            <person name="Grigoriev I.V."/>
            <person name="Collemare J."/>
            <person name="Bradshaw R.E."/>
        </authorList>
    </citation>
    <scope>NUCLEOTIDE SEQUENCE [LARGE SCALE GENOMIC DNA]</scope>
    <source>
        <strain evidence="4">NZE10 / CBS 128990</strain>
    </source>
</reference>
<feature type="chain" id="PRO_5004029911" description="Aflatoxin regulatory protein domain-containing protein" evidence="2">
    <location>
        <begin position="20"/>
        <end position="199"/>
    </location>
</feature>
<dbReference type="PANTHER" id="PTHR47843">
    <property type="entry name" value="BTB DOMAIN-CONTAINING PROTEIN-RELATED"/>
    <property type="match status" value="1"/>
</dbReference>
<dbReference type="AlphaFoldDB" id="M2Y391"/>
<evidence type="ECO:0000256" key="2">
    <source>
        <dbReference type="SAM" id="SignalP"/>
    </source>
</evidence>
<evidence type="ECO:0000313" key="4">
    <source>
        <dbReference type="Proteomes" id="UP000016933"/>
    </source>
</evidence>
<feature type="signal peptide" evidence="2">
    <location>
        <begin position="1"/>
        <end position="19"/>
    </location>
</feature>
<evidence type="ECO:0008006" key="5">
    <source>
        <dbReference type="Google" id="ProtNLM"/>
    </source>
</evidence>
<keyword evidence="4" id="KW-1185">Reference proteome</keyword>
<gene>
    <name evidence="3" type="ORF">DOTSEDRAFT_24823</name>
</gene>
<dbReference type="EMBL" id="KB446540">
    <property type="protein sequence ID" value="EME42804.1"/>
    <property type="molecule type" value="Genomic_DNA"/>
</dbReference>
<name>M2Y391_DOTSN</name>
<organism evidence="3 4">
    <name type="scientific">Dothistroma septosporum (strain NZE10 / CBS 128990)</name>
    <name type="common">Red band needle blight fungus</name>
    <name type="synonym">Mycosphaerella pini</name>
    <dbReference type="NCBI Taxonomy" id="675120"/>
    <lineage>
        <taxon>Eukaryota</taxon>
        <taxon>Fungi</taxon>
        <taxon>Dikarya</taxon>
        <taxon>Ascomycota</taxon>
        <taxon>Pezizomycotina</taxon>
        <taxon>Dothideomycetes</taxon>
        <taxon>Dothideomycetidae</taxon>
        <taxon>Mycosphaerellales</taxon>
        <taxon>Mycosphaerellaceae</taxon>
        <taxon>Dothistroma</taxon>
    </lineage>
</organism>
<dbReference type="HOGENOM" id="CLU_1372193_0_0_1"/>
<protein>
    <recommendedName>
        <fullName evidence="5">Aflatoxin regulatory protein domain-containing protein</fullName>
    </recommendedName>
</protein>